<dbReference type="EMBL" id="BAAAYL010000001">
    <property type="protein sequence ID" value="GAA3377207.1"/>
    <property type="molecule type" value="Genomic_DNA"/>
</dbReference>
<dbReference type="Proteomes" id="UP001499990">
    <property type="component" value="Unassembled WGS sequence"/>
</dbReference>
<dbReference type="Pfam" id="PF04149">
    <property type="entry name" value="DUF397"/>
    <property type="match status" value="2"/>
</dbReference>
<keyword evidence="4" id="KW-1185">Reference proteome</keyword>
<dbReference type="InterPro" id="IPR007278">
    <property type="entry name" value="DUF397"/>
</dbReference>
<reference evidence="4" key="1">
    <citation type="journal article" date="2019" name="Int. J. Syst. Evol. Microbiol.">
        <title>The Global Catalogue of Microorganisms (GCM) 10K type strain sequencing project: providing services to taxonomists for standard genome sequencing and annotation.</title>
        <authorList>
            <consortium name="The Broad Institute Genomics Platform"/>
            <consortium name="The Broad Institute Genome Sequencing Center for Infectious Disease"/>
            <person name="Wu L."/>
            <person name="Ma J."/>
        </authorList>
    </citation>
    <scope>NUCLEOTIDE SEQUENCE [LARGE SCALE GENOMIC DNA]</scope>
    <source>
        <strain evidence="4">JCM 9651</strain>
    </source>
</reference>
<name>A0ABP6SHR0_9ACTN</name>
<evidence type="ECO:0000313" key="4">
    <source>
        <dbReference type="Proteomes" id="UP001499990"/>
    </source>
</evidence>
<evidence type="ECO:0000259" key="2">
    <source>
        <dbReference type="Pfam" id="PF04149"/>
    </source>
</evidence>
<sequence length="86" mass="9010">MTLKPSAGDASAVEWTKSSYSTNDGPNCVEVAWLKSSYGTADGPSCVEIATAPGTVHVRDSKNVQGPQLAITPTAWTDFVTYASTN</sequence>
<protein>
    <submittedName>
        <fullName evidence="3">DUF397 domain-containing protein</fullName>
    </submittedName>
</protein>
<evidence type="ECO:0000313" key="3">
    <source>
        <dbReference type="EMBL" id="GAA3377207.1"/>
    </source>
</evidence>
<dbReference type="RefSeq" id="WP_345041899.1">
    <property type="nucleotide sequence ID" value="NZ_BAAAYL010000001.1"/>
</dbReference>
<accession>A0ABP6SHR0</accession>
<feature type="region of interest" description="Disordered" evidence="1">
    <location>
        <begin position="1"/>
        <end position="22"/>
    </location>
</feature>
<evidence type="ECO:0000256" key="1">
    <source>
        <dbReference type="SAM" id="MobiDB-lite"/>
    </source>
</evidence>
<proteinExistence type="predicted"/>
<comment type="caution">
    <text evidence="3">The sequence shown here is derived from an EMBL/GenBank/DDBJ whole genome shotgun (WGS) entry which is preliminary data.</text>
</comment>
<feature type="domain" description="DUF397" evidence="2">
    <location>
        <begin position="32"/>
        <end position="82"/>
    </location>
</feature>
<feature type="domain" description="DUF397" evidence="2">
    <location>
        <begin position="14"/>
        <end position="31"/>
    </location>
</feature>
<organism evidence="3 4">
    <name type="scientific">Streptomyces sannanensis</name>
    <dbReference type="NCBI Taxonomy" id="285536"/>
    <lineage>
        <taxon>Bacteria</taxon>
        <taxon>Bacillati</taxon>
        <taxon>Actinomycetota</taxon>
        <taxon>Actinomycetes</taxon>
        <taxon>Kitasatosporales</taxon>
        <taxon>Streptomycetaceae</taxon>
        <taxon>Streptomyces</taxon>
    </lineage>
</organism>
<gene>
    <name evidence="3" type="ORF">GCM10020367_51990</name>
</gene>